<dbReference type="GO" id="GO:0030295">
    <property type="term" value="F:protein kinase activator activity"/>
    <property type="evidence" value="ECO:0007669"/>
    <property type="project" value="TreeGrafter"/>
</dbReference>
<dbReference type="CDD" id="cd00211">
    <property type="entry name" value="PTS_IIA_fru"/>
    <property type="match status" value="1"/>
</dbReference>
<dbReference type="Proteomes" id="UP000316343">
    <property type="component" value="Unassembled WGS sequence"/>
</dbReference>
<reference evidence="2 3" key="1">
    <citation type="submission" date="2019-06" db="EMBL/GenBank/DDBJ databases">
        <title>Erythrobacter insulae sp. nov., isolated from a tidal flat.</title>
        <authorList>
            <person name="Yoon J.-H."/>
        </authorList>
    </citation>
    <scope>NUCLEOTIDE SEQUENCE [LARGE SCALE GENOMIC DNA]</scope>
    <source>
        <strain evidence="2 3">JBTF-M21</strain>
    </source>
</reference>
<dbReference type="PANTHER" id="PTHR47738">
    <property type="entry name" value="PTS SYSTEM FRUCTOSE-LIKE EIIA COMPONENT-RELATED"/>
    <property type="match status" value="1"/>
</dbReference>
<dbReference type="AlphaFoldDB" id="A0A547PB40"/>
<dbReference type="PANTHER" id="PTHR47738:SF1">
    <property type="entry name" value="NITROGEN REGULATORY PROTEIN"/>
    <property type="match status" value="1"/>
</dbReference>
<sequence>MDVNITMLPEAVVIDRLETKQGVLRHIAAHFAKVYGLDSTEILDGLEQREALGSTGFGRGTAIPHCRSADVRKPTMVLLKLEQPVDFGAADAVPVSLFFGLVSPENAGATHLHALAAISRFMRDDAMVQALNDAPDAEAMFALLTDQFLRDAA</sequence>
<dbReference type="PROSITE" id="PS51094">
    <property type="entry name" value="PTS_EIIA_TYPE_2"/>
    <property type="match status" value="1"/>
</dbReference>
<dbReference type="SUPFAM" id="SSF55804">
    <property type="entry name" value="Phoshotransferase/anion transport protein"/>
    <property type="match status" value="1"/>
</dbReference>
<dbReference type="EMBL" id="VHJK01000001">
    <property type="protein sequence ID" value="TRD11350.1"/>
    <property type="molecule type" value="Genomic_DNA"/>
</dbReference>
<keyword evidence="3" id="KW-1185">Reference proteome</keyword>
<name>A0A547PB40_9SPHN</name>
<accession>A0A547PB40</accession>
<comment type="caution">
    <text evidence="2">The sequence shown here is derived from an EMBL/GenBank/DDBJ whole genome shotgun (WGS) entry which is preliminary data.</text>
</comment>
<dbReference type="Pfam" id="PF00359">
    <property type="entry name" value="PTS_EIIA_2"/>
    <property type="match status" value="1"/>
</dbReference>
<feature type="domain" description="PTS EIIA type-2" evidence="1">
    <location>
        <begin position="1"/>
        <end position="147"/>
    </location>
</feature>
<dbReference type="OrthoDB" id="95460at2"/>
<protein>
    <submittedName>
        <fullName evidence="2">PTS sugar transporter subunit IIA</fullName>
    </submittedName>
</protein>
<organism evidence="2 3">
    <name type="scientific">Erythrobacter insulae</name>
    <dbReference type="NCBI Taxonomy" id="2584124"/>
    <lineage>
        <taxon>Bacteria</taxon>
        <taxon>Pseudomonadati</taxon>
        <taxon>Pseudomonadota</taxon>
        <taxon>Alphaproteobacteria</taxon>
        <taxon>Sphingomonadales</taxon>
        <taxon>Erythrobacteraceae</taxon>
        <taxon>Erythrobacter/Porphyrobacter group</taxon>
        <taxon>Erythrobacter</taxon>
    </lineage>
</organism>
<gene>
    <name evidence="2" type="ORF">FGU71_05455</name>
</gene>
<dbReference type="RefSeq" id="WP_142789001.1">
    <property type="nucleotide sequence ID" value="NZ_VHJK01000001.1"/>
</dbReference>
<keyword evidence="2" id="KW-0762">Sugar transport</keyword>
<dbReference type="Gene3D" id="3.40.930.10">
    <property type="entry name" value="Mannitol-specific EII, Chain A"/>
    <property type="match status" value="1"/>
</dbReference>
<dbReference type="InterPro" id="IPR016152">
    <property type="entry name" value="PTrfase/Anion_transptr"/>
</dbReference>
<evidence type="ECO:0000259" key="1">
    <source>
        <dbReference type="PROSITE" id="PS51094"/>
    </source>
</evidence>
<dbReference type="InterPro" id="IPR051541">
    <property type="entry name" value="PTS_SugarTrans_NitroReg"/>
</dbReference>
<evidence type="ECO:0000313" key="3">
    <source>
        <dbReference type="Proteomes" id="UP000316343"/>
    </source>
</evidence>
<evidence type="ECO:0000313" key="2">
    <source>
        <dbReference type="EMBL" id="TRD11350.1"/>
    </source>
</evidence>
<dbReference type="InterPro" id="IPR002178">
    <property type="entry name" value="PTS_EIIA_type-2_dom"/>
</dbReference>
<proteinExistence type="predicted"/>
<keyword evidence="2" id="KW-0813">Transport</keyword>